<dbReference type="InterPro" id="IPR057362">
    <property type="entry name" value="WDGH"/>
</dbReference>
<comment type="caution">
    <text evidence="2">The sequence shown here is derived from an EMBL/GenBank/DDBJ whole genome shotgun (WGS) entry which is preliminary data.</text>
</comment>
<dbReference type="AlphaFoldDB" id="A0A2T1DUE4"/>
<gene>
    <name evidence="2" type="ORF">C7B82_28550</name>
</gene>
<evidence type="ECO:0000259" key="1">
    <source>
        <dbReference type="Pfam" id="PF25311"/>
    </source>
</evidence>
<evidence type="ECO:0000313" key="2">
    <source>
        <dbReference type="EMBL" id="PSB24092.1"/>
    </source>
</evidence>
<reference evidence="2 3" key="2">
    <citation type="submission" date="2018-03" db="EMBL/GenBank/DDBJ databases">
        <title>The ancient ancestry and fast evolution of plastids.</title>
        <authorList>
            <person name="Moore K.R."/>
            <person name="Magnabosco C."/>
            <person name="Momper L."/>
            <person name="Gold D.A."/>
            <person name="Bosak T."/>
            <person name="Fournier G.P."/>
        </authorList>
    </citation>
    <scope>NUCLEOTIDE SEQUENCE [LARGE SCALE GENOMIC DNA]</scope>
    <source>
        <strain evidence="2 3">ULC18</strain>
    </source>
</reference>
<dbReference type="Proteomes" id="UP000239576">
    <property type="component" value="Unassembled WGS sequence"/>
</dbReference>
<protein>
    <recommendedName>
        <fullName evidence="1">WDGH domain-containing protein</fullName>
    </recommendedName>
</protein>
<dbReference type="Pfam" id="PF25311">
    <property type="entry name" value="WDGH"/>
    <property type="match status" value="1"/>
</dbReference>
<accession>A0A2T1DUE4</accession>
<feature type="domain" description="WDGH" evidence="1">
    <location>
        <begin position="30"/>
        <end position="117"/>
    </location>
</feature>
<evidence type="ECO:0000313" key="3">
    <source>
        <dbReference type="Proteomes" id="UP000239576"/>
    </source>
</evidence>
<dbReference type="RefSeq" id="WP_106260474.1">
    <property type="nucleotide sequence ID" value="NZ_CAWNSW010000055.1"/>
</dbReference>
<name>A0A2T1DUE4_9CYAN</name>
<sequence length="120" mass="13798">MVIVVRDECRKVERVALDALNTAIAAKDSAYNERNQLIAFLARVLAGSGYTVGLGQHDPEDKEWEDDWRNIVYMELPSGQVSWHIHDSELDQFAWLPTYEKPWDGHDTPEKYRRLAKAGI</sequence>
<keyword evidence="3" id="KW-1185">Reference proteome</keyword>
<organism evidence="2 3">
    <name type="scientific">Stenomitos frigidus ULC18</name>
    <dbReference type="NCBI Taxonomy" id="2107698"/>
    <lineage>
        <taxon>Bacteria</taxon>
        <taxon>Bacillati</taxon>
        <taxon>Cyanobacteriota</taxon>
        <taxon>Cyanophyceae</taxon>
        <taxon>Leptolyngbyales</taxon>
        <taxon>Leptolyngbyaceae</taxon>
        <taxon>Stenomitos</taxon>
    </lineage>
</organism>
<proteinExistence type="predicted"/>
<reference evidence="3" key="1">
    <citation type="submission" date="2018-02" db="EMBL/GenBank/DDBJ databases">
        <authorList>
            <person name="Moore K."/>
            <person name="Momper L."/>
        </authorList>
    </citation>
    <scope>NUCLEOTIDE SEQUENCE [LARGE SCALE GENOMIC DNA]</scope>
    <source>
        <strain evidence="3">ULC18</strain>
    </source>
</reference>
<dbReference type="EMBL" id="PVWK01000154">
    <property type="protein sequence ID" value="PSB24092.1"/>
    <property type="molecule type" value="Genomic_DNA"/>
</dbReference>